<dbReference type="PANTHER" id="PTHR12953:SF0">
    <property type="entry name" value="SUN DOMAIN-CONTAINING OSSIFICATION FACTOR"/>
    <property type="match status" value="1"/>
</dbReference>
<dbReference type="EMBL" id="KZ819193">
    <property type="protein sequence ID" value="PWZ00007.1"/>
    <property type="molecule type" value="Genomic_DNA"/>
</dbReference>
<evidence type="ECO:0000256" key="3">
    <source>
        <dbReference type="ARBA" id="ARBA00022989"/>
    </source>
</evidence>
<evidence type="ECO:0000313" key="9">
    <source>
        <dbReference type="Proteomes" id="UP000246740"/>
    </source>
</evidence>
<feature type="chain" id="PRO_5016259055" description="SUN domain-containing protein" evidence="6">
    <location>
        <begin position="24"/>
        <end position="1063"/>
    </location>
</feature>
<feature type="region of interest" description="Disordered" evidence="5">
    <location>
        <begin position="243"/>
        <end position="292"/>
    </location>
</feature>
<feature type="compositionally biased region" description="Basic and acidic residues" evidence="5">
    <location>
        <begin position="323"/>
        <end position="332"/>
    </location>
</feature>
<dbReference type="OrthoDB" id="266334at2759"/>
<name>A0A317XP03_9BASI</name>
<feature type="region of interest" description="Disordered" evidence="5">
    <location>
        <begin position="785"/>
        <end position="867"/>
    </location>
</feature>
<feature type="region of interest" description="Disordered" evidence="5">
    <location>
        <begin position="323"/>
        <end position="359"/>
    </location>
</feature>
<gene>
    <name evidence="8" type="ORF">BCV70DRAFT_200180</name>
</gene>
<organism evidence="8 9">
    <name type="scientific">Testicularia cyperi</name>
    <dbReference type="NCBI Taxonomy" id="1882483"/>
    <lineage>
        <taxon>Eukaryota</taxon>
        <taxon>Fungi</taxon>
        <taxon>Dikarya</taxon>
        <taxon>Basidiomycota</taxon>
        <taxon>Ustilaginomycotina</taxon>
        <taxon>Ustilaginomycetes</taxon>
        <taxon>Ustilaginales</taxon>
        <taxon>Anthracoideaceae</taxon>
        <taxon>Testicularia</taxon>
    </lineage>
</organism>
<dbReference type="GO" id="GO:0034975">
    <property type="term" value="P:protein folding in endoplasmic reticulum"/>
    <property type="evidence" value="ECO:0007669"/>
    <property type="project" value="TreeGrafter"/>
</dbReference>
<feature type="compositionally biased region" description="Polar residues" evidence="5">
    <location>
        <begin position="685"/>
        <end position="696"/>
    </location>
</feature>
<keyword evidence="4" id="KW-0472">Membrane</keyword>
<evidence type="ECO:0000256" key="1">
    <source>
        <dbReference type="ARBA" id="ARBA00004308"/>
    </source>
</evidence>
<feature type="region of interest" description="Disordered" evidence="5">
    <location>
        <begin position="885"/>
        <end position="1063"/>
    </location>
</feature>
<evidence type="ECO:0000256" key="2">
    <source>
        <dbReference type="ARBA" id="ARBA00022692"/>
    </source>
</evidence>
<feature type="compositionally biased region" description="Polar residues" evidence="5">
    <location>
        <begin position="838"/>
        <end position="855"/>
    </location>
</feature>
<keyword evidence="2" id="KW-0812">Transmembrane</keyword>
<keyword evidence="9" id="KW-1185">Reference proteome</keyword>
<sequence>MRTLRHLCLLIGLSVSLLCLCRADKIEHAPRDADTFDSGVVVPLQQRSAGETASAHATITASVAAQDTQAQLAKLKHRWNFASLDCAAVVHRTNPTAKFASAILSEKKDRYMLSPCPSKGSTSLESSQYVIVELCEEVKIDTIVLANYEFFSSMFKRFRVTAARQLTGRPGDWTDLGSFRARNVRGQQVFRIPAAARSESFFRYIRIDFLEHFGSEYYCPVSLLRVYGLTPMEEITREFGELSPEPDTYNEVLEPLDAPPLQELPDPRSQSETVSIPEAREAGRGQNLSQGFATTDEDVWRKHEQIFQQMLYNESLASDSTDIPHIDIDDHSSTTLDSDARAATASTATSNSNGKPILPNEAMLESKGTCFPDLSRCKRVDGRLDTLSFHKGGTGSAVGSISSSEIASGYKPASIDDFERGSGAIDGQRRPPLQRGGHNPASGSESIYRAMHRRLSALEANATLSQSYIQHSGQMLREVFARMERRQEAKMSEMLHALNNSNWKEIDSLKRGQHIDLQRAIFQFNIHRQQVEAERLALLREVHLLAEEVLLEKRLSIAQLVLLLAVFIFVGMTRGSRTVPLIHSGIARISGSSKRKAAVIPALPQAATESARQDAERTLPMSLSASNLANSTGQRRPNSRMHHIDSVDRAELPSTLVVPNKLHASPHPDTFTPGKPQNEVARKSTGFSPARMQSTAKLKAPGTPVTPAVKAKSSSSRAGRLRAHPDSLLGLLTDKSLRLRLNALLHALEVLESDETARRALRQGYDRHAVGDAMAAMPSALRANSLNAAHRHRSSKFESAEQSRVQNRDPLSAPVGASQKPAAVQEVQTPLPRAHHQVSFSRQGQTDDINGMSSDWTERSETEDVSEPFALSENELASNAEFRPAISTSGPAAGESHPSAEQRMPTHPKVTELESKPVHSPRSAEMPSNFRDNGAPAQEARVALSNPLPSSEVAPQSSESESEGGVWQRVLPRRSGHGSGSRKNKARLDDPRSSIDAIDDRSALHLRRERQSSPLSWKQTKPAKPHTPDSLRRFWLRSPAPSGPEQERQRRSETPDTIRNVER</sequence>
<feature type="compositionally biased region" description="Low complexity" evidence="5">
    <location>
        <begin position="333"/>
        <end position="350"/>
    </location>
</feature>
<evidence type="ECO:0000256" key="6">
    <source>
        <dbReference type="SAM" id="SignalP"/>
    </source>
</evidence>
<feature type="region of interest" description="Disordered" evidence="5">
    <location>
        <begin position="413"/>
        <end position="444"/>
    </location>
</feature>
<evidence type="ECO:0000259" key="7">
    <source>
        <dbReference type="PROSITE" id="PS51469"/>
    </source>
</evidence>
<feature type="signal peptide" evidence="6">
    <location>
        <begin position="1"/>
        <end position="23"/>
    </location>
</feature>
<feature type="region of interest" description="Disordered" evidence="5">
    <location>
        <begin position="664"/>
        <end position="720"/>
    </location>
</feature>
<feature type="compositionally biased region" description="Basic and acidic residues" evidence="5">
    <location>
        <begin position="986"/>
        <end position="1003"/>
    </location>
</feature>
<comment type="subcellular location">
    <subcellularLocation>
        <location evidence="1">Endomembrane system</location>
    </subcellularLocation>
</comment>
<dbReference type="AlphaFoldDB" id="A0A317XP03"/>
<dbReference type="InParanoid" id="A0A317XP03"/>
<protein>
    <recommendedName>
        <fullName evidence="7">SUN domain-containing protein</fullName>
    </recommendedName>
</protein>
<keyword evidence="6" id="KW-0732">Signal</keyword>
<evidence type="ECO:0000313" key="8">
    <source>
        <dbReference type="EMBL" id="PWZ00007.1"/>
    </source>
</evidence>
<dbReference type="PANTHER" id="PTHR12953">
    <property type="entry name" value="MEMBRANE PROTEIN CH1 RELATED"/>
    <property type="match status" value="1"/>
</dbReference>
<dbReference type="InterPro" id="IPR045120">
    <property type="entry name" value="Suco/Slp1-like"/>
</dbReference>
<dbReference type="PROSITE" id="PS51469">
    <property type="entry name" value="SUN"/>
    <property type="match status" value="1"/>
</dbReference>
<feature type="compositionally biased region" description="Basic and acidic residues" evidence="5">
    <location>
        <begin position="1045"/>
        <end position="1063"/>
    </location>
</feature>
<keyword evidence="3" id="KW-1133">Transmembrane helix</keyword>
<dbReference type="GO" id="GO:0016020">
    <property type="term" value="C:membrane"/>
    <property type="evidence" value="ECO:0007669"/>
    <property type="project" value="InterPro"/>
</dbReference>
<evidence type="ECO:0000256" key="5">
    <source>
        <dbReference type="SAM" id="MobiDB-lite"/>
    </source>
</evidence>
<dbReference type="STRING" id="1882483.A0A317XP03"/>
<reference evidence="8 9" key="1">
    <citation type="journal article" date="2018" name="Mol. Biol. Evol.">
        <title>Broad Genomic Sampling Reveals a Smut Pathogenic Ancestry of the Fungal Clade Ustilaginomycotina.</title>
        <authorList>
            <person name="Kijpornyongpan T."/>
            <person name="Mondo S.J."/>
            <person name="Barry K."/>
            <person name="Sandor L."/>
            <person name="Lee J."/>
            <person name="Lipzen A."/>
            <person name="Pangilinan J."/>
            <person name="LaButti K."/>
            <person name="Hainaut M."/>
            <person name="Henrissat B."/>
            <person name="Grigoriev I.V."/>
            <person name="Spatafora J.W."/>
            <person name="Aime M.C."/>
        </authorList>
    </citation>
    <scope>NUCLEOTIDE SEQUENCE [LARGE SCALE GENOMIC DNA]</scope>
    <source>
        <strain evidence="8 9">MCA 3645</strain>
    </source>
</reference>
<feature type="compositionally biased region" description="Basic residues" evidence="5">
    <location>
        <begin position="971"/>
        <end position="985"/>
    </location>
</feature>
<dbReference type="GO" id="GO:0005737">
    <property type="term" value="C:cytoplasm"/>
    <property type="evidence" value="ECO:0007669"/>
    <property type="project" value="TreeGrafter"/>
</dbReference>
<dbReference type="InterPro" id="IPR012919">
    <property type="entry name" value="SUN_dom"/>
</dbReference>
<dbReference type="Proteomes" id="UP000246740">
    <property type="component" value="Unassembled WGS sequence"/>
</dbReference>
<dbReference type="GO" id="GO:0012505">
    <property type="term" value="C:endomembrane system"/>
    <property type="evidence" value="ECO:0007669"/>
    <property type="project" value="UniProtKB-SubCell"/>
</dbReference>
<dbReference type="FunCoup" id="A0A317XP03">
    <property type="interactions" value="20"/>
</dbReference>
<evidence type="ECO:0000256" key="4">
    <source>
        <dbReference type="ARBA" id="ARBA00023136"/>
    </source>
</evidence>
<dbReference type="Pfam" id="PF07738">
    <property type="entry name" value="Sad1_UNC"/>
    <property type="match status" value="1"/>
</dbReference>
<feature type="domain" description="SUN" evidence="7">
    <location>
        <begin position="56"/>
        <end position="231"/>
    </location>
</feature>
<proteinExistence type="predicted"/>
<accession>A0A317XP03</accession>
<feature type="compositionally biased region" description="Polar residues" evidence="5">
    <location>
        <begin position="947"/>
        <end position="959"/>
    </location>
</feature>
<dbReference type="Gene3D" id="2.60.120.260">
    <property type="entry name" value="Galactose-binding domain-like"/>
    <property type="match status" value="1"/>
</dbReference>